<protein>
    <submittedName>
        <fullName evidence="2">Uncharacterized protein</fullName>
    </submittedName>
</protein>
<dbReference type="Proteomes" id="UP000245119">
    <property type="component" value="Linkage Group LG13"/>
</dbReference>
<gene>
    <name evidence="2" type="ORF">C0Q70_20501</name>
</gene>
<organism evidence="2 3">
    <name type="scientific">Pomacea canaliculata</name>
    <name type="common">Golden apple snail</name>
    <dbReference type="NCBI Taxonomy" id="400727"/>
    <lineage>
        <taxon>Eukaryota</taxon>
        <taxon>Metazoa</taxon>
        <taxon>Spiralia</taxon>
        <taxon>Lophotrochozoa</taxon>
        <taxon>Mollusca</taxon>
        <taxon>Gastropoda</taxon>
        <taxon>Caenogastropoda</taxon>
        <taxon>Architaenioglossa</taxon>
        <taxon>Ampullarioidea</taxon>
        <taxon>Ampullariidae</taxon>
        <taxon>Pomacea</taxon>
    </lineage>
</organism>
<name>A0A2T7NFQ1_POMCA</name>
<dbReference type="AlphaFoldDB" id="A0A2T7NFQ1"/>
<accession>A0A2T7NFQ1</accession>
<keyword evidence="3" id="KW-1185">Reference proteome</keyword>
<comment type="caution">
    <text evidence="2">The sequence shown here is derived from an EMBL/GenBank/DDBJ whole genome shotgun (WGS) entry which is preliminary data.</text>
</comment>
<evidence type="ECO:0000313" key="3">
    <source>
        <dbReference type="Proteomes" id="UP000245119"/>
    </source>
</evidence>
<sequence>MDFDAAAPDGAASCCVPEGCDLIGPPRPTTKWCPSTIRQTSIPWSWSVDRDVSPNDSSNVLYTHQQTELEAGSN</sequence>
<evidence type="ECO:0000256" key="1">
    <source>
        <dbReference type="SAM" id="MobiDB-lite"/>
    </source>
</evidence>
<reference evidence="2 3" key="1">
    <citation type="submission" date="2018-04" db="EMBL/GenBank/DDBJ databases">
        <title>The genome of golden apple snail Pomacea canaliculata provides insight into stress tolerance and invasive adaptation.</title>
        <authorList>
            <person name="Liu C."/>
            <person name="Liu B."/>
            <person name="Ren Y."/>
            <person name="Zhang Y."/>
            <person name="Wang H."/>
            <person name="Li S."/>
            <person name="Jiang F."/>
            <person name="Yin L."/>
            <person name="Zhang G."/>
            <person name="Qian W."/>
            <person name="Fan W."/>
        </authorList>
    </citation>
    <scope>NUCLEOTIDE SEQUENCE [LARGE SCALE GENOMIC DNA]</scope>
    <source>
        <strain evidence="2">SZHN2017</strain>
        <tissue evidence="2">Muscle</tissue>
    </source>
</reference>
<dbReference type="EMBL" id="PZQS01000013">
    <property type="protein sequence ID" value="PVD20007.1"/>
    <property type="molecule type" value="Genomic_DNA"/>
</dbReference>
<feature type="region of interest" description="Disordered" evidence="1">
    <location>
        <begin position="55"/>
        <end position="74"/>
    </location>
</feature>
<evidence type="ECO:0000313" key="2">
    <source>
        <dbReference type="EMBL" id="PVD20007.1"/>
    </source>
</evidence>
<proteinExistence type="predicted"/>